<evidence type="ECO:0000256" key="1">
    <source>
        <dbReference type="ARBA" id="ARBA00022729"/>
    </source>
</evidence>
<dbReference type="PANTHER" id="PTHR42754">
    <property type="entry name" value="ENDOGLUCANASE"/>
    <property type="match status" value="1"/>
</dbReference>
<evidence type="ECO:0000259" key="3">
    <source>
        <dbReference type="Pfam" id="PF18962"/>
    </source>
</evidence>
<dbReference type="InterPro" id="IPR026444">
    <property type="entry name" value="Secre_tail"/>
</dbReference>
<dbReference type="RefSeq" id="WP_188618732.1">
    <property type="nucleotide sequence ID" value="NZ_BMLV01000009.1"/>
</dbReference>
<accession>A0ABQ2NLV6</accession>
<name>A0ABQ2NLV6_9FLAO</name>
<feature type="compositionally biased region" description="Low complexity" evidence="2">
    <location>
        <begin position="258"/>
        <end position="269"/>
    </location>
</feature>
<reference evidence="5" key="1">
    <citation type="journal article" date="2019" name="Int. J. Syst. Evol. Microbiol.">
        <title>The Global Catalogue of Microorganisms (GCM) 10K type strain sequencing project: providing services to taxonomists for standard genome sequencing and annotation.</title>
        <authorList>
            <consortium name="The Broad Institute Genomics Platform"/>
            <consortium name="The Broad Institute Genome Sequencing Center for Infectious Disease"/>
            <person name="Wu L."/>
            <person name="Ma J."/>
        </authorList>
    </citation>
    <scope>NUCLEOTIDE SEQUENCE [LARGE SCALE GENOMIC DNA]</scope>
    <source>
        <strain evidence="5">CGMCC 1.7656</strain>
    </source>
</reference>
<proteinExistence type="predicted"/>
<evidence type="ECO:0000313" key="5">
    <source>
        <dbReference type="Proteomes" id="UP000620064"/>
    </source>
</evidence>
<feature type="domain" description="Secretion system C-terminal sorting" evidence="3">
    <location>
        <begin position="501"/>
        <end position="571"/>
    </location>
</feature>
<feature type="region of interest" description="Disordered" evidence="2">
    <location>
        <begin position="252"/>
        <end position="273"/>
    </location>
</feature>
<dbReference type="Pfam" id="PF18962">
    <property type="entry name" value="Por_Secre_tail"/>
    <property type="match status" value="1"/>
</dbReference>
<dbReference type="EMBL" id="BMLV01000009">
    <property type="protein sequence ID" value="GGP06696.1"/>
    <property type="molecule type" value="Genomic_DNA"/>
</dbReference>
<dbReference type="Proteomes" id="UP000620064">
    <property type="component" value="Unassembled WGS sequence"/>
</dbReference>
<protein>
    <recommendedName>
        <fullName evidence="3">Secretion system C-terminal sorting domain-containing protein</fullName>
    </recommendedName>
</protein>
<keyword evidence="5" id="KW-1185">Reference proteome</keyword>
<dbReference type="InterPro" id="IPR011047">
    <property type="entry name" value="Quinoprotein_ADH-like_sf"/>
</dbReference>
<organism evidence="4 5">
    <name type="scientific">Cloacibacterium rupense</name>
    <dbReference type="NCBI Taxonomy" id="517423"/>
    <lineage>
        <taxon>Bacteria</taxon>
        <taxon>Pseudomonadati</taxon>
        <taxon>Bacteroidota</taxon>
        <taxon>Flavobacteriia</taxon>
        <taxon>Flavobacteriales</taxon>
        <taxon>Weeksellaceae</taxon>
    </lineage>
</organism>
<dbReference type="NCBIfam" id="TIGR04183">
    <property type="entry name" value="Por_Secre_tail"/>
    <property type="match status" value="1"/>
</dbReference>
<evidence type="ECO:0000256" key="2">
    <source>
        <dbReference type="SAM" id="MobiDB-lite"/>
    </source>
</evidence>
<sequence>MKHLYMSLLALVGSLAYSQEVEVRWQKDLKSSSQDFLSQLTTTIDGQHLLSGSTIQSPKPSTSDGQTASAQNSGYDFHLVKLNQQGQIVWDKYFGGNNHDFLTATTSTQEGGFLLAGTTYSSEGQQKKGKQKGGSDIWVIKVDENGEEQWQKTLGTSVDEEAKSVIQTTDLGYFIAGNAQIKQNESSDGFGSKDVWLVKLDKKGKVINQLYIGGKGLEEVEKIIPTKDGGALVGIYSRSGEMKDYFIPQKTDKNNLASNTTSSTENFSSQEKIQEKDQEVLELEQIEATYQPKTTENYGEGDFWVVKLSKEGKVEWQKNYGGSGDDHIRTLANTDTGYIVAGESRSGNSGNKKSNTKEGTDLWVISIDENGNELWQKGYNFKNRDVLMSLNTISGKSQEGNWKTKGFLLGGYTQAEGKAQKEDETFWMLYIDNKGEEVFRKYVEGKEKKQEERLVDAQLNNDGTYILAGTSAEELGKENWKVVKLGDKQLEQLIEKQDMRIYPNPVEDYCYVEIGVEFKEATISVYDMTGKLAYQTKTKNSVTKINTANLPQGMFVVTAKTENKSITNKIVKK</sequence>
<feature type="region of interest" description="Disordered" evidence="2">
    <location>
        <begin position="49"/>
        <end position="70"/>
    </location>
</feature>
<keyword evidence="1" id="KW-0732">Signal</keyword>
<comment type="caution">
    <text evidence="4">The sequence shown here is derived from an EMBL/GenBank/DDBJ whole genome shotgun (WGS) entry which is preliminary data.</text>
</comment>
<evidence type="ECO:0000313" key="4">
    <source>
        <dbReference type="EMBL" id="GGP06696.1"/>
    </source>
</evidence>
<gene>
    <name evidence="4" type="ORF">GCM10010992_27600</name>
</gene>
<dbReference type="PANTHER" id="PTHR42754:SF1">
    <property type="entry name" value="LIPOPROTEIN"/>
    <property type="match status" value="1"/>
</dbReference>
<dbReference type="SUPFAM" id="SSF50998">
    <property type="entry name" value="Quinoprotein alcohol dehydrogenase-like"/>
    <property type="match status" value="1"/>
</dbReference>